<dbReference type="InterPro" id="IPR029044">
    <property type="entry name" value="Nucleotide-diphossugar_trans"/>
</dbReference>
<evidence type="ECO:0000313" key="5">
    <source>
        <dbReference type="Proteomes" id="UP001597191"/>
    </source>
</evidence>
<keyword evidence="2" id="KW-0808">Transferase</keyword>
<comment type="caution">
    <text evidence="4">The sequence shown here is derived from an EMBL/GenBank/DDBJ whole genome shotgun (WGS) entry which is preliminary data.</text>
</comment>
<dbReference type="Pfam" id="PF01501">
    <property type="entry name" value="Glyco_transf_8"/>
    <property type="match status" value="1"/>
</dbReference>
<evidence type="ECO:0000256" key="3">
    <source>
        <dbReference type="ARBA" id="ARBA00022723"/>
    </source>
</evidence>
<protein>
    <submittedName>
        <fullName evidence="4">Glycosyltransferase family 8 protein</fullName>
    </submittedName>
</protein>
<name>A0ABW4BLZ8_9LACO</name>
<accession>A0ABW4BLZ8</accession>
<dbReference type="Gene3D" id="3.90.550.10">
    <property type="entry name" value="Spore Coat Polysaccharide Biosynthesis Protein SpsA, Chain A"/>
    <property type="match status" value="1"/>
</dbReference>
<dbReference type="EMBL" id="JBHTOH010000038">
    <property type="protein sequence ID" value="MFD1411239.1"/>
    <property type="molecule type" value="Genomic_DNA"/>
</dbReference>
<sequence>MTQMVVPIDILVTLNQHYLKPVSVMLVSLFEHNPQQRFRIWLIHEAIPKPDLQQLQALIAHYQQEFTAIKVDGEQWRQAPTEGRYPIEMYFRLLCGELLPQSLSRVLYLDPDILVLNSVLPLWQLDLETSTFAAATHTGMTNLVTDLNKLRLGTDHAYFNSGVMLIDLARARQLVHFADIQQVLETKSDYLLLPDQDLLNYLYGREIKEIPEEIWNYDARKYAVYFTRSLGKNDLHWIIGQTVFLHFCGQPKPWDERHDNRFTALYGNYQRLTERLLARLA</sequence>
<keyword evidence="3" id="KW-0479">Metal-binding</keyword>
<evidence type="ECO:0000256" key="2">
    <source>
        <dbReference type="ARBA" id="ARBA00022679"/>
    </source>
</evidence>
<evidence type="ECO:0000313" key="4">
    <source>
        <dbReference type="EMBL" id="MFD1411239.1"/>
    </source>
</evidence>
<dbReference type="InterPro" id="IPR050748">
    <property type="entry name" value="Glycosyltrans_8_dom-fam"/>
</dbReference>
<dbReference type="PANTHER" id="PTHR13778:SF47">
    <property type="entry name" value="LIPOPOLYSACCHARIDE 1,3-GALACTOSYLTRANSFERASE"/>
    <property type="match status" value="1"/>
</dbReference>
<dbReference type="PANTHER" id="PTHR13778">
    <property type="entry name" value="GLYCOSYLTRANSFERASE 8 DOMAIN-CONTAINING PROTEIN"/>
    <property type="match status" value="1"/>
</dbReference>
<organism evidence="4 5">
    <name type="scientific">Lapidilactobacillus gannanensis</name>
    <dbReference type="NCBI Taxonomy" id="2486002"/>
    <lineage>
        <taxon>Bacteria</taxon>
        <taxon>Bacillati</taxon>
        <taxon>Bacillota</taxon>
        <taxon>Bacilli</taxon>
        <taxon>Lactobacillales</taxon>
        <taxon>Lactobacillaceae</taxon>
        <taxon>Lapidilactobacillus</taxon>
    </lineage>
</organism>
<proteinExistence type="predicted"/>
<evidence type="ECO:0000256" key="1">
    <source>
        <dbReference type="ARBA" id="ARBA00022676"/>
    </source>
</evidence>
<keyword evidence="5" id="KW-1185">Reference proteome</keyword>
<dbReference type="SUPFAM" id="SSF53448">
    <property type="entry name" value="Nucleotide-diphospho-sugar transferases"/>
    <property type="match status" value="1"/>
</dbReference>
<dbReference type="Proteomes" id="UP001597191">
    <property type="component" value="Unassembled WGS sequence"/>
</dbReference>
<dbReference type="InterPro" id="IPR002495">
    <property type="entry name" value="Glyco_trans_8"/>
</dbReference>
<reference evidence="5" key="1">
    <citation type="journal article" date="2019" name="Int. J. Syst. Evol. Microbiol.">
        <title>The Global Catalogue of Microorganisms (GCM) 10K type strain sequencing project: providing services to taxonomists for standard genome sequencing and annotation.</title>
        <authorList>
            <consortium name="The Broad Institute Genomics Platform"/>
            <consortium name="The Broad Institute Genome Sequencing Center for Infectious Disease"/>
            <person name="Wu L."/>
            <person name="Ma J."/>
        </authorList>
    </citation>
    <scope>NUCLEOTIDE SEQUENCE [LARGE SCALE GENOMIC DNA]</scope>
    <source>
        <strain evidence="5">CCM 8937</strain>
    </source>
</reference>
<dbReference type="CDD" id="cd04194">
    <property type="entry name" value="GT8_A4GalT_like"/>
    <property type="match status" value="1"/>
</dbReference>
<gene>
    <name evidence="4" type="ORF">ACFQ4R_06450</name>
</gene>
<keyword evidence="1" id="KW-0328">Glycosyltransferase</keyword>
<dbReference type="RefSeq" id="WP_225420143.1">
    <property type="nucleotide sequence ID" value="NZ_JBHTOH010000038.1"/>
</dbReference>